<dbReference type="HOGENOM" id="CLU_044063_2_1_6"/>
<dbReference type="InterPro" id="IPR046346">
    <property type="entry name" value="Aminoacid_DH-like_N_sf"/>
</dbReference>
<evidence type="ECO:0000256" key="5">
    <source>
        <dbReference type="ARBA" id="ARBA00023002"/>
    </source>
</evidence>
<dbReference type="EMBL" id="JAAGKH010000047">
    <property type="protein sequence ID" value="NDR89256.1"/>
    <property type="molecule type" value="Genomic_DNA"/>
</dbReference>
<dbReference type="GO" id="GO:0050661">
    <property type="term" value="F:NADP binding"/>
    <property type="evidence" value="ECO:0007669"/>
    <property type="project" value="InterPro"/>
</dbReference>
<proteinExistence type="predicted"/>
<dbReference type="KEGG" id="ftz:CH68_184"/>
<keyword evidence="5 11" id="KW-0560">Oxidoreductase</keyword>
<dbReference type="PANTHER" id="PTHR21089">
    <property type="entry name" value="SHIKIMATE DEHYDROGENASE"/>
    <property type="match status" value="1"/>
</dbReference>
<dbReference type="NCBIfam" id="TIGR00507">
    <property type="entry name" value="aroE"/>
    <property type="match status" value="1"/>
</dbReference>
<dbReference type="KEGG" id="ftv:CH67_449"/>
<dbReference type="InterPro" id="IPR006151">
    <property type="entry name" value="Shikm_DH/Glu-tRNA_Rdtase"/>
</dbReference>
<dbReference type="SUPFAM" id="SSF53223">
    <property type="entry name" value="Aminoacid dehydrogenase-like, N-terminal domain"/>
    <property type="match status" value="1"/>
</dbReference>
<dbReference type="SUPFAM" id="SSF51735">
    <property type="entry name" value="NAD(P)-binding Rossmann-fold domains"/>
    <property type="match status" value="1"/>
</dbReference>
<comment type="caution">
    <text evidence="11">The sequence shown here is derived from an EMBL/GenBank/DDBJ whole genome shotgun (WGS) entry which is preliminary data.</text>
</comment>
<dbReference type="UniPathway" id="UPA00053">
    <property type="reaction ID" value="UER00087"/>
</dbReference>
<feature type="domain" description="Shikimate dehydrogenase substrate binding N-terminal" evidence="9">
    <location>
        <begin position="7"/>
        <end position="87"/>
    </location>
</feature>
<evidence type="ECO:0000259" key="8">
    <source>
        <dbReference type="Pfam" id="PF01488"/>
    </source>
</evidence>
<dbReference type="Pfam" id="PF01488">
    <property type="entry name" value="Shikimate_DH"/>
    <property type="match status" value="1"/>
</dbReference>
<feature type="domain" description="Quinate/shikimate 5-dehydrogenase/glutamyl-tRNA reductase" evidence="8">
    <location>
        <begin position="119"/>
        <end position="194"/>
    </location>
</feature>
<dbReference type="GO" id="GO:0004764">
    <property type="term" value="F:shikimate 3-dehydrogenase (NADP+) activity"/>
    <property type="evidence" value="ECO:0007669"/>
    <property type="project" value="UniProtKB-EC"/>
</dbReference>
<dbReference type="GO" id="GO:0005829">
    <property type="term" value="C:cytosol"/>
    <property type="evidence" value="ECO:0007669"/>
    <property type="project" value="TreeGrafter"/>
</dbReference>
<gene>
    <name evidence="11" type="primary">aroE</name>
    <name evidence="11" type="ORF">FWI86_07070</name>
    <name evidence="10" type="ORF">FWJ04_06420</name>
</gene>
<dbReference type="Pfam" id="PF08501">
    <property type="entry name" value="Shikimate_dh_N"/>
    <property type="match status" value="1"/>
</dbReference>
<dbReference type="EC" id="1.1.1.25" evidence="2"/>
<dbReference type="eggNOG" id="COG0169">
    <property type="taxonomic scope" value="Bacteria"/>
</dbReference>
<comment type="catalytic activity">
    <reaction evidence="7">
        <text>shikimate + NADP(+) = 3-dehydroshikimate + NADPH + H(+)</text>
        <dbReference type="Rhea" id="RHEA:17737"/>
        <dbReference type="ChEBI" id="CHEBI:15378"/>
        <dbReference type="ChEBI" id="CHEBI:16630"/>
        <dbReference type="ChEBI" id="CHEBI:36208"/>
        <dbReference type="ChEBI" id="CHEBI:57783"/>
        <dbReference type="ChEBI" id="CHEBI:58349"/>
        <dbReference type="EC" id="1.1.1.25"/>
    </reaction>
</comment>
<dbReference type="InterPro" id="IPR022893">
    <property type="entry name" value="Shikimate_DH_fam"/>
</dbReference>
<name>A0A0B3VPZ9_FRATU</name>
<evidence type="ECO:0000313" key="10">
    <source>
        <dbReference type="EMBL" id="NDR89256.1"/>
    </source>
</evidence>
<evidence type="ECO:0000256" key="2">
    <source>
        <dbReference type="ARBA" id="ARBA00012962"/>
    </source>
</evidence>
<evidence type="ECO:0000256" key="7">
    <source>
        <dbReference type="ARBA" id="ARBA00049442"/>
    </source>
</evidence>
<accession>A0A0B3VPZ9</accession>
<keyword evidence="3" id="KW-0028">Amino-acid biosynthesis</keyword>
<dbReference type="GO" id="GO:0009073">
    <property type="term" value="P:aromatic amino acid family biosynthetic process"/>
    <property type="evidence" value="ECO:0007669"/>
    <property type="project" value="UniProtKB-KW"/>
</dbReference>
<comment type="pathway">
    <text evidence="1">Metabolic intermediate biosynthesis; chorismate biosynthesis; chorismate from D-erythrose 4-phosphate and phosphoenolpyruvate: step 4/7.</text>
</comment>
<dbReference type="GO" id="GO:0009423">
    <property type="term" value="P:chorismate biosynthetic process"/>
    <property type="evidence" value="ECO:0007669"/>
    <property type="project" value="UniProtKB-UniPathway"/>
</dbReference>
<dbReference type="Gene3D" id="3.40.50.720">
    <property type="entry name" value="NAD(P)-binding Rossmann-like Domain"/>
    <property type="match status" value="1"/>
</dbReference>
<organism evidence="11">
    <name type="scientific">Francisella tularensis subsp. holarctica</name>
    <dbReference type="NCBI Taxonomy" id="119857"/>
    <lineage>
        <taxon>Bacteria</taxon>
        <taxon>Pseudomonadati</taxon>
        <taxon>Pseudomonadota</taxon>
        <taxon>Gammaproteobacteria</taxon>
        <taxon>Thiotrichales</taxon>
        <taxon>Francisellaceae</taxon>
        <taxon>Francisella</taxon>
    </lineage>
</organism>
<keyword evidence="6" id="KW-0057">Aromatic amino acid biosynthesis</keyword>
<evidence type="ECO:0000256" key="1">
    <source>
        <dbReference type="ARBA" id="ARBA00004871"/>
    </source>
</evidence>
<dbReference type="Gene3D" id="3.40.50.10860">
    <property type="entry name" value="Leucine Dehydrogenase, chain A, domain 1"/>
    <property type="match status" value="1"/>
</dbReference>
<protein>
    <recommendedName>
        <fullName evidence="2">shikimate dehydrogenase (NADP(+))</fullName>
        <ecNumber evidence="2">1.1.1.25</ecNumber>
    </recommendedName>
</protein>
<dbReference type="InterPro" id="IPR011342">
    <property type="entry name" value="Shikimate_DH"/>
</dbReference>
<dbReference type="OMA" id="FEQYRLW"/>
<dbReference type="EMBL" id="JAAGJP010000048">
    <property type="protein sequence ID" value="NDS68773.1"/>
    <property type="molecule type" value="Genomic_DNA"/>
</dbReference>
<dbReference type="GO" id="GO:0008652">
    <property type="term" value="P:amino acid biosynthetic process"/>
    <property type="evidence" value="ECO:0007669"/>
    <property type="project" value="UniProtKB-KW"/>
</dbReference>
<dbReference type="AlphaFoldDB" id="A0A0B3VPZ9"/>
<dbReference type="PANTHER" id="PTHR21089:SF1">
    <property type="entry name" value="BIFUNCTIONAL 3-DEHYDROQUINATE DEHYDRATASE_SHIKIMATE DEHYDROGENASE, CHLOROPLASTIC"/>
    <property type="match status" value="1"/>
</dbReference>
<dbReference type="InterPro" id="IPR013708">
    <property type="entry name" value="Shikimate_DH-bd_N"/>
</dbReference>
<evidence type="ECO:0000256" key="4">
    <source>
        <dbReference type="ARBA" id="ARBA00022857"/>
    </source>
</evidence>
<reference evidence="11" key="1">
    <citation type="submission" date="2019-08" db="EMBL/GenBank/DDBJ databases">
        <authorList>
            <person name="Busch A."/>
        </authorList>
    </citation>
    <scope>NUCLEOTIDE SEQUENCE</scope>
    <source>
        <strain evidence="11">15T0085</strain>
        <strain evidence="10">17T1429</strain>
    </source>
</reference>
<dbReference type="GO" id="GO:0019632">
    <property type="term" value="P:shikimate metabolic process"/>
    <property type="evidence" value="ECO:0007669"/>
    <property type="project" value="InterPro"/>
</dbReference>
<evidence type="ECO:0000313" key="11">
    <source>
        <dbReference type="EMBL" id="NDS68773.1"/>
    </source>
</evidence>
<dbReference type="KEGG" id="ftc:DA46_545"/>
<dbReference type="NCBIfam" id="NF001310">
    <property type="entry name" value="PRK00258.1-2"/>
    <property type="match status" value="1"/>
</dbReference>
<evidence type="ECO:0000256" key="6">
    <source>
        <dbReference type="ARBA" id="ARBA00023141"/>
    </source>
</evidence>
<evidence type="ECO:0000256" key="3">
    <source>
        <dbReference type="ARBA" id="ARBA00022605"/>
    </source>
</evidence>
<reference evidence="11" key="2">
    <citation type="submission" date="2020-02" db="EMBL/GenBank/DDBJ databases">
        <title>Using affinity propagation clustering for identifying bacterial clades and subclades with whole-genome sequences of Francisella tularensis.</title>
        <authorList>
            <person name="Homeier-Bachmann T."/>
            <person name="Abdel-Glil M.Y."/>
            <person name="Hackbart A."/>
            <person name="Hotzel H."/>
            <person name="Tomaso H."/>
        </authorList>
    </citation>
    <scope>NUCLEOTIDE SEQUENCE</scope>
    <source>
        <strain evidence="11">15T0085</strain>
        <strain evidence="10">17T1429</strain>
    </source>
</reference>
<keyword evidence="4" id="KW-0521">NADP</keyword>
<sequence>MKDLYYVIGFPVKHSLSPAIQMRLAQQYNQDMLFTAIEVAPQDLEAKIQEFKTNPQVKGLSVTVPHKERVYALADDADTTAKAVQAASNIIFTAERKMIALNYDGLGIVNDIKNNYKIDFAGKKVLVVGAGGAAKAVVAAVLKESPLSLSITNRTLAKAKAIEELFKVDTEIKIIDFDNISDSFDIVINSTSSSIDGKLLPLKDSNFNKNAFAYDLMYADGGTIFTKWCQAYNIAAADGKGMLKELSIAVFKYWRGL</sequence>
<dbReference type="RefSeq" id="WP_003014167.1">
    <property type="nucleotide sequence ID" value="NZ_CP009693.1"/>
</dbReference>
<evidence type="ECO:0000259" key="9">
    <source>
        <dbReference type="Pfam" id="PF08501"/>
    </source>
</evidence>
<dbReference type="InterPro" id="IPR036291">
    <property type="entry name" value="NAD(P)-bd_dom_sf"/>
</dbReference>